<reference evidence="2" key="1">
    <citation type="journal article" date="2022" name="bioRxiv">
        <title>Sequencing and chromosome-scale assembly of the giantPleurodeles waltlgenome.</title>
        <authorList>
            <person name="Brown T."/>
            <person name="Elewa A."/>
            <person name="Iarovenko S."/>
            <person name="Subramanian E."/>
            <person name="Araus A.J."/>
            <person name="Petzold A."/>
            <person name="Susuki M."/>
            <person name="Suzuki K.-i.T."/>
            <person name="Hayashi T."/>
            <person name="Toyoda A."/>
            <person name="Oliveira C."/>
            <person name="Osipova E."/>
            <person name="Leigh N.D."/>
            <person name="Simon A."/>
            <person name="Yun M.H."/>
        </authorList>
    </citation>
    <scope>NUCLEOTIDE SEQUENCE</scope>
    <source>
        <strain evidence="2">20211129_DDA</strain>
        <tissue evidence="2">Liver</tissue>
    </source>
</reference>
<feature type="compositionally biased region" description="Low complexity" evidence="1">
    <location>
        <begin position="44"/>
        <end position="56"/>
    </location>
</feature>
<evidence type="ECO:0000313" key="3">
    <source>
        <dbReference type="Proteomes" id="UP001066276"/>
    </source>
</evidence>
<feature type="region of interest" description="Disordered" evidence="1">
    <location>
        <begin position="1"/>
        <end position="57"/>
    </location>
</feature>
<organism evidence="2 3">
    <name type="scientific">Pleurodeles waltl</name>
    <name type="common">Iberian ribbed newt</name>
    <dbReference type="NCBI Taxonomy" id="8319"/>
    <lineage>
        <taxon>Eukaryota</taxon>
        <taxon>Metazoa</taxon>
        <taxon>Chordata</taxon>
        <taxon>Craniata</taxon>
        <taxon>Vertebrata</taxon>
        <taxon>Euteleostomi</taxon>
        <taxon>Amphibia</taxon>
        <taxon>Batrachia</taxon>
        <taxon>Caudata</taxon>
        <taxon>Salamandroidea</taxon>
        <taxon>Salamandridae</taxon>
        <taxon>Pleurodelinae</taxon>
        <taxon>Pleurodeles</taxon>
    </lineage>
</organism>
<dbReference type="Proteomes" id="UP001066276">
    <property type="component" value="Chromosome 6"/>
</dbReference>
<feature type="compositionally biased region" description="Basic and acidic residues" evidence="1">
    <location>
        <begin position="1"/>
        <end position="42"/>
    </location>
</feature>
<gene>
    <name evidence="2" type="ORF">NDU88_002121</name>
</gene>
<protein>
    <submittedName>
        <fullName evidence="2">Uncharacterized protein</fullName>
    </submittedName>
</protein>
<evidence type="ECO:0000256" key="1">
    <source>
        <dbReference type="SAM" id="MobiDB-lite"/>
    </source>
</evidence>
<evidence type="ECO:0000313" key="2">
    <source>
        <dbReference type="EMBL" id="KAJ1135683.1"/>
    </source>
</evidence>
<sequence length="100" mass="10857">MPLEKTEGEECGRNQSLRWERRVEPAEGKQPKRDGETTKEAVCHGAASSSHASGGAWLSQKVTVPSRDCKREKTDLAYGNSCCINVTAAILEGIGIMPVR</sequence>
<comment type="caution">
    <text evidence="2">The sequence shown here is derived from an EMBL/GenBank/DDBJ whole genome shotgun (WGS) entry which is preliminary data.</text>
</comment>
<dbReference type="AlphaFoldDB" id="A0AAV7Q5T5"/>
<accession>A0AAV7Q5T5</accession>
<dbReference type="EMBL" id="JANPWB010000010">
    <property type="protein sequence ID" value="KAJ1135683.1"/>
    <property type="molecule type" value="Genomic_DNA"/>
</dbReference>
<keyword evidence="3" id="KW-1185">Reference proteome</keyword>
<name>A0AAV7Q5T5_PLEWA</name>
<proteinExistence type="predicted"/>